<dbReference type="PROSITE" id="PS50943">
    <property type="entry name" value="HTH_CROC1"/>
    <property type="match status" value="1"/>
</dbReference>
<dbReference type="PANTHER" id="PTHR47691:SF3">
    <property type="entry name" value="HTH-TYPE TRANSCRIPTIONAL REGULATOR RV0890C-RELATED"/>
    <property type="match status" value="1"/>
</dbReference>
<dbReference type="InterPro" id="IPR001387">
    <property type="entry name" value="Cro/C1-type_HTH"/>
</dbReference>
<dbReference type="Gene3D" id="1.10.260.40">
    <property type="entry name" value="lambda repressor-like DNA-binding domains"/>
    <property type="match status" value="1"/>
</dbReference>
<feature type="domain" description="HTH cro/C1-type" evidence="1">
    <location>
        <begin position="6"/>
        <end position="61"/>
    </location>
</feature>
<dbReference type="Pfam" id="PF00931">
    <property type="entry name" value="NB-ARC"/>
    <property type="match status" value="1"/>
</dbReference>
<protein>
    <submittedName>
        <fullName evidence="2">Helix-turn-helix domain-containing protein</fullName>
    </submittedName>
</protein>
<proteinExistence type="predicted"/>
<dbReference type="Gene3D" id="3.40.50.300">
    <property type="entry name" value="P-loop containing nucleotide triphosphate hydrolases"/>
    <property type="match status" value="1"/>
</dbReference>
<dbReference type="SUPFAM" id="SSF47413">
    <property type="entry name" value="lambda repressor-like DNA-binding domains"/>
    <property type="match status" value="1"/>
</dbReference>
<dbReference type="PRINTS" id="PR00364">
    <property type="entry name" value="DISEASERSIST"/>
</dbReference>
<dbReference type="InterPro" id="IPR002182">
    <property type="entry name" value="NB-ARC"/>
</dbReference>
<organism evidence="2 3">
    <name type="scientific">Micromonospora pattaloongensis</name>
    <dbReference type="NCBI Taxonomy" id="405436"/>
    <lineage>
        <taxon>Bacteria</taxon>
        <taxon>Bacillati</taxon>
        <taxon>Actinomycetota</taxon>
        <taxon>Actinomycetes</taxon>
        <taxon>Micromonosporales</taxon>
        <taxon>Micromonosporaceae</taxon>
        <taxon>Micromonospora</taxon>
    </lineage>
</organism>
<dbReference type="SUPFAM" id="SSF52540">
    <property type="entry name" value="P-loop containing nucleoside triphosphate hydrolases"/>
    <property type="match status" value="1"/>
</dbReference>
<dbReference type="InterPro" id="IPR010982">
    <property type="entry name" value="Lambda_DNA-bd_dom_sf"/>
</dbReference>
<dbReference type="SUPFAM" id="SSF48452">
    <property type="entry name" value="TPR-like"/>
    <property type="match status" value="1"/>
</dbReference>
<dbReference type="GO" id="GO:0043531">
    <property type="term" value="F:ADP binding"/>
    <property type="evidence" value="ECO:0007669"/>
    <property type="project" value="InterPro"/>
</dbReference>
<dbReference type="PANTHER" id="PTHR47691">
    <property type="entry name" value="REGULATOR-RELATED"/>
    <property type="match status" value="1"/>
</dbReference>
<dbReference type="Proteomes" id="UP000242415">
    <property type="component" value="Unassembled WGS sequence"/>
</dbReference>
<name>A0A1H3HLU1_9ACTN</name>
<dbReference type="InterPro" id="IPR019734">
    <property type="entry name" value="TPR_rpt"/>
</dbReference>
<sequence>MLGAIVRTHRERLGISQEELAARVGVSVRGIRDIEAGRVARPRPSTVRLLADAFALSGAERDRFCSDLLSTRRRRPADPSSLADWPVPGQLPADAEYFVGRCAELHRLTALLDSAAPRTTVVAISGMAGVGKTTLAVHWAHQVADRFPDGKLYVNLRGWEGDGASMAGEEALRTLLGALGVSPARMPVEVPAQDALLRSLLVQRRMLLVLDNARDAEQVRPLLPGTSGCLVLVTSRSRLAGLVVGHGAWSMPLDMLTAAESYALLTRRLGPARLATEPAATAEIIERCARLPLALAVVAARITTEPELRLRDLAAELRSSDGELHPFAGVDPATDLRTLFSLSHGVLTGSAARLFRLLGLHPGAEFTVALAASLAGIPAARVRPVLAELVQASLVTRVGGDRFALHDLIRAYARELVRSTEPDAVRACAEHRMFDHYLGTALASARRLEPSREGLPAWPLGAGVVTSPVGGAASAATWFARELPTLLRVVEWAGVTGRGAHAWRLAWAVTTYLQRSGRWREQVSMQRAALTAARAAADQVGQSYAHRGLARAQLRLARYDLAEAEARSALELSRALDDPFGQARAQQTLAAVFTGSSRHQVAMWHSRQAFVLFRAEGRRGPAAESLNSIAWSNAQLGRYHPARGCARRAIRQLRAVGDRHGEASAWDTLGYAHAHLGDQVAATRCYRRALRLFTMLGDEFLQAEVLLHLGDARVVVGDLSGARAAWRRALSLLDRLGHPGAEALRGRLSG</sequence>
<dbReference type="RefSeq" id="WP_175543492.1">
    <property type="nucleotide sequence ID" value="NZ_FNPH01000001.1"/>
</dbReference>
<dbReference type="InterPro" id="IPR027417">
    <property type="entry name" value="P-loop_NTPase"/>
</dbReference>
<keyword evidence="3" id="KW-1185">Reference proteome</keyword>
<dbReference type="InterPro" id="IPR011990">
    <property type="entry name" value="TPR-like_helical_dom_sf"/>
</dbReference>
<gene>
    <name evidence="2" type="ORF">SAMN05444365_101864</name>
</gene>
<evidence type="ECO:0000313" key="2">
    <source>
        <dbReference type="EMBL" id="SDY15639.1"/>
    </source>
</evidence>
<evidence type="ECO:0000313" key="3">
    <source>
        <dbReference type="Proteomes" id="UP000242415"/>
    </source>
</evidence>
<dbReference type="Gene3D" id="1.25.40.10">
    <property type="entry name" value="Tetratricopeptide repeat domain"/>
    <property type="match status" value="1"/>
</dbReference>
<dbReference type="EMBL" id="FNPH01000001">
    <property type="protein sequence ID" value="SDY15639.1"/>
    <property type="molecule type" value="Genomic_DNA"/>
</dbReference>
<reference evidence="3" key="1">
    <citation type="submission" date="2016-10" db="EMBL/GenBank/DDBJ databases">
        <authorList>
            <person name="Varghese N."/>
            <person name="Submissions S."/>
        </authorList>
    </citation>
    <scope>NUCLEOTIDE SEQUENCE [LARGE SCALE GENOMIC DNA]</scope>
    <source>
        <strain evidence="3">DSM 45245</strain>
    </source>
</reference>
<accession>A0A1H3HLU1</accession>
<dbReference type="SMART" id="SM00028">
    <property type="entry name" value="TPR"/>
    <property type="match status" value="4"/>
</dbReference>
<dbReference type="Pfam" id="PF13560">
    <property type="entry name" value="HTH_31"/>
    <property type="match status" value="1"/>
</dbReference>
<dbReference type="CDD" id="cd00093">
    <property type="entry name" value="HTH_XRE"/>
    <property type="match status" value="1"/>
</dbReference>
<dbReference type="GO" id="GO:0003677">
    <property type="term" value="F:DNA binding"/>
    <property type="evidence" value="ECO:0007669"/>
    <property type="project" value="InterPro"/>
</dbReference>
<dbReference type="AlphaFoldDB" id="A0A1H3HLU1"/>
<dbReference type="STRING" id="405436.SAMN05444365_101864"/>
<evidence type="ECO:0000259" key="1">
    <source>
        <dbReference type="PROSITE" id="PS50943"/>
    </source>
</evidence>
<dbReference type="SMART" id="SM00530">
    <property type="entry name" value="HTH_XRE"/>
    <property type="match status" value="1"/>
</dbReference>